<dbReference type="PANTHER" id="PTHR33121">
    <property type="entry name" value="CYCLIC DI-GMP PHOSPHODIESTERASE PDEF"/>
    <property type="match status" value="1"/>
</dbReference>
<dbReference type="SMART" id="SM00052">
    <property type="entry name" value="EAL"/>
    <property type="match status" value="1"/>
</dbReference>
<dbReference type="InterPro" id="IPR035919">
    <property type="entry name" value="EAL_sf"/>
</dbReference>
<dbReference type="Gene3D" id="3.20.20.450">
    <property type="entry name" value="EAL domain"/>
    <property type="match status" value="1"/>
</dbReference>
<dbReference type="InterPro" id="IPR050706">
    <property type="entry name" value="Cyclic-di-GMP_PDE-like"/>
</dbReference>
<gene>
    <name evidence="2" type="ORF">ACFQDL_21560</name>
</gene>
<dbReference type="EMBL" id="JBHSWE010000001">
    <property type="protein sequence ID" value="MFC6672366.1"/>
    <property type="molecule type" value="Genomic_DNA"/>
</dbReference>
<reference evidence="3" key="1">
    <citation type="journal article" date="2019" name="Int. J. Syst. Evol. Microbiol.">
        <title>The Global Catalogue of Microorganisms (GCM) 10K type strain sequencing project: providing services to taxonomists for standard genome sequencing and annotation.</title>
        <authorList>
            <consortium name="The Broad Institute Genomics Platform"/>
            <consortium name="The Broad Institute Genome Sequencing Center for Infectious Disease"/>
            <person name="Wu L."/>
            <person name="Ma J."/>
        </authorList>
    </citation>
    <scope>NUCLEOTIDE SEQUENCE [LARGE SCALE GENOMIC DNA]</scope>
    <source>
        <strain evidence="3">NBRC 111756</strain>
    </source>
</reference>
<protein>
    <submittedName>
        <fullName evidence="2">EAL domain-containing protein</fullName>
    </submittedName>
</protein>
<comment type="caution">
    <text evidence="2">The sequence shown here is derived from an EMBL/GenBank/DDBJ whole genome shotgun (WGS) entry which is preliminary data.</text>
</comment>
<organism evidence="2 3">
    <name type="scientific">Marinobacterium aestuariivivens</name>
    <dbReference type="NCBI Taxonomy" id="1698799"/>
    <lineage>
        <taxon>Bacteria</taxon>
        <taxon>Pseudomonadati</taxon>
        <taxon>Pseudomonadota</taxon>
        <taxon>Gammaproteobacteria</taxon>
        <taxon>Oceanospirillales</taxon>
        <taxon>Oceanospirillaceae</taxon>
        <taxon>Marinobacterium</taxon>
    </lineage>
</organism>
<dbReference type="CDD" id="cd01948">
    <property type="entry name" value="EAL"/>
    <property type="match status" value="1"/>
</dbReference>
<name>A0ABW2A4P8_9GAMM</name>
<dbReference type="InterPro" id="IPR001633">
    <property type="entry name" value="EAL_dom"/>
</dbReference>
<accession>A0ABW2A4P8</accession>
<keyword evidence="3" id="KW-1185">Reference proteome</keyword>
<proteinExistence type="predicted"/>
<evidence type="ECO:0000313" key="3">
    <source>
        <dbReference type="Proteomes" id="UP001596422"/>
    </source>
</evidence>
<evidence type="ECO:0000313" key="2">
    <source>
        <dbReference type="EMBL" id="MFC6672366.1"/>
    </source>
</evidence>
<dbReference type="PANTHER" id="PTHR33121:SF15">
    <property type="entry name" value="BLUE LIGHT- AND TEMPERATURE-REGULATED ANTIREPRESSOR BLUF"/>
    <property type="match status" value="1"/>
</dbReference>
<dbReference type="Proteomes" id="UP001596422">
    <property type="component" value="Unassembled WGS sequence"/>
</dbReference>
<feature type="domain" description="EAL" evidence="1">
    <location>
        <begin position="1"/>
        <end position="170"/>
    </location>
</feature>
<dbReference type="Pfam" id="PF00563">
    <property type="entry name" value="EAL"/>
    <property type="match status" value="1"/>
</dbReference>
<dbReference type="RefSeq" id="WP_379910809.1">
    <property type="nucleotide sequence ID" value="NZ_JBHSWE010000001.1"/>
</dbReference>
<sequence>MGLDCKLNINFTPNAIYRPELCIRTTLEAARAFDFPPEQIVFEVTEGEKVVDHDHLRNIFETYRELGFGTAIDDFGAGYSGLNLLAEYQPHFIKLDRALISNIHQHRARQIICRGILQVCCELDIVVLAEGVECREEYLWLRDAGVTLFQGYYFARPGFRRLPEVDPACF</sequence>
<dbReference type="PROSITE" id="PS50883">
    <property type="entry name" value="EAL"/>
    <property type="match status" value="1"/>
</dbReference>
<evidence type="ECO:0000259" key="1">
    <source>
        <dbReference type="PROSITE" id="PS50883"/>
    </source>
</evidence>
<dbReference type="SUPFAM" id="SSF141868">
    <property type="entry name" value="EAL domain-like"/>
    <property type="match status" value="1"/>
</dbReference>